<evidence type="ECO:0000256" key="1">
    <source>
        <dbReference type="PIRSR" id="PIRSR000440-1"/>
    </source>
</evidence>
<dbReference type="PANTHER" id="PTHR38474:SF2">
    <property type="entry name" value="CHLORAMPHENICOL ACETYLTRANSFERASE"/>
    <property type="match status" value="1"/>
</dbReference>
<dbReference type="EMBL" id="WMJX01000015">
    <property type="protein sequence ID" value="MTG98182.1"/>
    <property type="molecule type" value="Genomic_DNA"/>
</dbReference>
<evidence type="ECO:0000313" key="3">
    <source>
        <dbReference type="Proteomes" id="UP000438760"/>
    </source>
</evidence>
<dbReference type="OrthoDB" id="9801766at2"/>
<protein>
    <submittedName>
        <fullName evidence="2">Chloramphenicol acetyltransferase CAT</fullName>
    </submittedName>
</protein>
<dbReference type="Gene3D" id="3.30.559.10">
    <property type="entry name" value="Chloramphenicol acetyltransferase-like domain"/>
    <property type="match status" value="1"/>
</dbReference>
<gene>
    <name evidence="2" type="ORF">GJV76_08575</name>
</gene>
<feature type="active site" description="Proton acceptor" evidence="1">
    <location>
        <position position="193"/>
    </location>
</feature>
<dbReference type="InterPro" id="IPR023213">
    <property type="entry name" value="CAT-like_dom_sf"/>
</dbReference>
<name>A0A6I3LPZ8_9FLAO</name>
<sequence length="221" mass="26382">MHSKAIFHPIDLENWPRKPYFEYYHNNLKSKYTVSIKIDITTLFHKYKDSNYKFFPIFLYVIIRAINNSESFRTVIYNGQLGQWSFMQPSFTIFHKDDCSFSDLWSEYHEDFQEFYNIIIQDINTYKDKKGIKIRENQPANLIPISCVPWINFESISQDTIQDSNFLQPIIRFGKYYTEGNKVKISLSIYVNHAIADGYHTSMFLQDIQNLCDNVENWMTP</sequence>
<dbReference type="AlphaFoldDB" id="A0A6I3LPZ8"/>
<proteinExistence type="predicted"/>
<dbReference type="SMART" id="SM01059">
    <property type="entry name" value="CAT"/>
    <property type="match status" value="1"/>
</dbReference>
<dbReference type="InterPro" id="IPR001707">
    <property type="entry name" value="Cmp_AcTrfase"/>
</dbReference>
<organism evidence="2 3">
    <name type="scientific">Myroides albus</name>
    <dbReference type="NCBI Taxonomy" id="2562892"/>
    <lineage>
        <taxon>Bacteria</taxon>
        <taxon>Pseudomonadati</taxon>
        <taxon>Bacteroidota</taxon>
        <taxon>Flavobacteriia</taxon>
        <taxon>Flavobacteriales</taxon>
        <taxon>Flavobacteriaceae</taxon>
        <taxon>Myroides</taxon>
    </lineage>
</organism>
<dbReference type="Pfam" id="PF00302">
    <property type="entry name" value="CAT"/>
    <property type="match status" value="1"/>
</dbReference>
<reference evidence="2 3" key="1">
    <citation type="submission" date="2019-11" db="EMBL/GenBank/DDBJ databases">
        <title>Genome of Strain BIT-d1.</title>
        <authorList>
            <person name="Yang Y."/>
        </authorList>
    </citation>
    <scope>NUCLEOTIDE SEQUENCE [LARGE SCALE GENOMIC DNA]</scope>
    <source>
        <strain evidence="2 3">BIT-d1</strain>
    </source>
</reference>
<dbReference type="PIRSF" id="PIRSF000440">
    <property type="entry name" value="CAT"/>
    <property type="match status" value="1"/>
</dbReference>
<keyword evidence="2" id="KW-0808">Transferase</keyword>
<dbReference type="GO" id="GO:0008811">
    <property type="term" value="F:chloramphenicol O-acetyltransferase activity"/>
    <property type="evidence" value="ECO:0007669"/>
    <property type="project" value="InterPro"/>
</dbReference>
<dbReference type="PANTHER" id="PTHR38474">
    <property type="entry name" value="SLR0299 PROTEIN"/>
    <property type="match status" value="1"/>
</dbReference>
<keyword evidence="3" id="KW-1185">Reference proteome</keyword>
<dbReference type="SUPFAM" id="SSF52777">
    <property type="entry name" value="CoA-dependent acyltransferases"/>
    <property type="match status" value="1"/>
</dbReference>
<dbReference type="RefSeq" id="WP_155092211.1">
    <property type="nucleotide sequence ID" value="NZ_WMJX01000015.1"/>
</dbReference>
<evidence type="ECO:0000313" key="2">
    <source>
        <dbReference type="EMBL" id="MTG98182.1"/>
    </source>
</evidence>
<accession>A0A6I3LPZ8</accession>
<comment type="caution">
    <text evidence="2">The sequence shown here is derived from an EMBL/GenBank/DDBJ whole genome shotgun (WGS) entry which is preliminary data.</text>
</comment>
<dbReference type="Proteomes" id="UP000438760">
    <property type="component" value="Unassembled WGS sequence"/>
</dbReference>